<gene>
    <name evidence="2" type="ORF">GCM10009019_09510</name>
</gene>
<accession>A0AAV3SZ58</accession>
<proteinExistence type="predicted"/>
<evidence type="ECO:0000313" key="3">
    <source>
        <dbReference type="Proteomes" id="UP001500194"/>
    </source>
</evidence>
<dbReference type="GeneID" id="68571923"/>
<dbReference type="InterPro" id="IPR057179">
    <property type="entry name" value="DUF7857"/>
</dbReference>
<comment type="caution">
    <text evidence="2">The sequence shown here is derived from an EMBL/GenBank/DDBJ whole genome shotgun (WGS) entry which is preliminary data.</text>
</comment>
<keyword evidence="3" id="KW-1185">Reference proteome</keyword>
<feature type="region of interest" description="Disordered" evidence="1">
    <location>
        <begin position="42"/>
        <end position="116"/>
    </location>
</feature>
<dbReference type="RefSeq" id="WP_227261344.1">
    <property type="nucleotide sequence ID" value="NZ_BAAADU010000002.1"/>
</dbReference>
<organism evidence="2 3">
    <name type="scientific">Salarchaeum japonicum</name>
    <dbReference type="NCBI Taxonomy" id="555573"/>
    <lineage>
        <taxon>Archaea</taxon>
        <taxon>Methanobacteriati</taxon>
        <taxon>Methanobacteriota</taxon>
        <taxon>Stenosarchaea group</taxon>
        <taxon>Halobacteria</taxon>
        <taxon>Halobacteriales</taxon>
        <taxon>Halobacteriaceae</taxon>
    </lineage>
</organism>
<sequence length="152" mass="16300">MEYDARTTESGGVTLVAVLVENDAARERGVRVTNLLDGPVWPPRTNGVPDEGWSESGYEGVLAPGERRGVGYATPAPPGPTPVRVESIERQPSSGALDPVRDLSDPRPPRDAVEPAVPAAVTAWLDDLERRGRPTDGERAALERAARLREDA</sequence>
<feature type="region of interest" description="Disordered" evidence="1">
    <location>
        <begin position="128"/>
        <end position="152"/>
    </location>
</feature>
<name>A0AAV3SZ58_9EURY</name>
<evidence type="ECO:0000256" key="1">
    <source>
        <dbReference type="SAM" id="MobiDB-lite"/>
    </source>
</evidence>
<evidence type="ECO:0000313" key="2">
    <source>
        <dbReference type="EMBL" id="GAA0648968.1"/>
    </source>
</evidence>
<dbReference type="Proteomes" id="UP001500194">
    <property type="component" value="Unassembled WGS sequence"/>
</dbReference>
<feature type="compositionally biased region" description="Basic and acidic residues" evidence="1">
    <location>
        <begin position="99"/>
        <end position="113"/>
    </location>
</feature>
<protein>
    <submittedName>
        <fullName evidence="2">Uncharacterized protein</fullName>
    </submittedName>
</protein>
<dbReference type="AlphaFoldDB" id="A0AAV3SZ58"/>
<dbReference type="Pfam" id="PF25256">
    <property type="entry name" value="DUF7857"/>
    <property type="match status" value="1"/>
</dbReference>
<dbReference type="EMBL" id="BAAADU010000002">
    <property type="protein sequence ID" value="GAA0648968.1"/>
    <property type="molecule type" value="Genomic_DNA"/>
</dbReference>
<reference evidence="2 3" key="1">
    <citation type="journal article" date="2019" name="Int. J. Syst. Evol. Microbiol.">
        <title>The Global Catalogue of Microorganisms (GCM) 10K type strain sequencing project: providing services to taxonomists for standard genome sequencing and annotation.</title>
        <authorList>
            <consortium name="The Broad Institute Genomics Platform"/>
            <consortium name="The Broad Institute Genome Sequencing Center for Infectious Disease"/>
            <person name="Wu L."/>
            <person name="Ma J."/>
        </authorList>
    </citation>
    <scope>NUCLEOTIDE SEQUENCE [LARGE SCALE GENOMIC DNA]</scope>
    <source>
        <strain evidence="2 3">JCM 16327</strain>
    </source>
</reference>